<protein>
    <recommendedName>
        <fullName evidence="4">Sm domain-containing protein</fullName>
    </recommendedName>
</protein>
<evidence type="ECO:0000259" key="4">
    <source>
        <dbReference type="SMART" id="SM00651"/>
    </source>
</evidence>
<dbReference type="GO" id="GO:0005681">
    <property type="term" value="C:spliceosomal complex"/>
    <property type="evidence" value="ECO:0007669"/>
    <property type="project" value="UniProtKB-KW"/>
</dbReference>
<name>A0A4Y2PJ83_ARAVE</name>
<evidence type="ECO:0000313" key="5">
    <source>
        <dbReference type="EMBL" id="GBN50993.1"/>
    </source>
</evidence>
<evidence type="ECO:0000256" key="1">
    <source>
        <dbReference type="ARBA" id="ARBA00004123"/>
    </source>
</evidence>
<dbReference type="PANTHER" id="PTHR23338">
    <property type="entry name" value="SMALL NUCLEAR RIBONUCLEOPROTEIN SM"/>
    <property type="match status" value="1"/>
</dbReference>
<proteinExistence type="predicted"/>
<dbReference type="SUPFAM" id="SSF50182">
    <property type="entry name" value="Sm-like ribonucleoproteins"/>
    <property type="match status" value="1"/>
</dbReference>
<dbReference type="SMART" id="SM00651">
    <property type="entry name" value="Sm"/>
    <property type="match status" value="1"/>
</dbReference>
<dbReference type="OrthoDB" id="6425924at2759"/>
<keyword evidence="3" id="KW-0539">Nucleus</keyword>
<dbReference type="GO" id="GO:0006396">
    <property type="term" value="P:RNA processing"/>
    <property type="evidence" value="ECO:0007669"/>
    <property type="project" value="InterPro"/>
</dbReference>
<keyword evidence="6" id="KW-1185">Reference proteome</keyword>
<dbReference type="InterPro" id="IPR001163">
    <property type="entry name" value="Sm_dom_euk/arc"/>
</dbReference>
<reference evidence="5 6" key="1">
    <citation type="journal article" date="2019" name="Sci. Rep.">
        <title>Orb-weaving spider Araneus ventricosus genome elucidates the spidroin gene catalogue.</title>
        <authorList>
            <person name="Kono N."/>
            <person name="Nakamura H."/>
            <person name="Ohtoshi R."/>
            <person name="Moran D.A.P."/>
            <person name="Shinohara A."/>
            <person name="Yoshida Y."/>
            <person name="Fujiwara M."/>
            <person name="Mori M."/>
            <person name="Tomita M."/>
            <person name="Arakawa K."/>
        </authorList>
    </citation>
    <scope>NUCLEOTIDE SEQUENCE [LARGE SCALE GENOMIC DNA]</scope>
</reference>
<keyword evidence="2" id="KW-0508">mRNA splicing</keyword>
<keyword evidence="2" id="KW-0747">Spliceosome</keyword>
<comment type="caution">
    <text evidence="5">The sequence shown here is derived from an EMBL/GenBank/DDBJ whole genome shotgun (WGS) entry which is preliminary data.</text>
</comment>
<feature type="domain" description="Sm" evidence="4">
    <location>
        <begin position="13"/>
        <end position="78"/>
    </location>
</feature>
<dbReference type="AlphaFoldDB" id="A0A4Y2PJ83"/>
<dbReference type="Proteomes" id="UP000499080">
    <property type="component" value="Unassembled WGS sequence"/>
</dbReference>
<dbReference type="EMBL" id="BGPR01011378">
    <property type="protein sequence ID" value="GBN50993.1"/>
    <property type="molecule type" value="Genomic_DNA"/>
</dbReference>
<evidence type="ECO:0000256" key="3">
    <source>
        <dbReference type="ARBA" id="ARBA00023242"/>
    </source>
</evidence>
<sequence>MANSVQDISVPVKLLKEFIGGKITVDTSNGEVFTGTLIEAQDNMSMTLGSVNAVFPSGHTQQMENIYIKGHKIRYIALPPGAKESVVQLQRALKPPMGGFRGGRPSFRGGRR</sequence>
<gene>
    <name evidence="5" type="ORF">AVEN_108472_1</name>
</gene>
<comment type="subcellular location">
    <subcellularLocation>
        <location evidence="1">Nucleus</location>
    </subcellularLocation>
</comment>
<evidence type="ECO:0000313" key="6">
    <source>
        <dbReference type="Proteomes" id="UP000499080"/>
    </source>
</evidence>
<dbReference type="InterPro" id="IPR010920">
    <property type="entry name" value="LSM_dom_sf"/>
</dbReference>
<evidence type="ECO:0000256" key="2">
    <source>
        <dbReference type="ARBA" id="ARBA00022728"/>
    </source>
</evidence>
<organism evidence="5 6">
    <name type="scientific">Araneus ventricosus</name>
    <name type="common">Orbweaver spider</name>
    <name type="synonym">Epeira ventricosa</name>
    <dbReference type="NCBI Taxonomy" id="182803"/>
    <lineage>
        <taxon>Eukaryota</taxon>
        <taxon>Metazoa</taxon>
        <taxon>Ecdysozoa</taxon>
        <taxon>Arthropoda</taxon>
        <taxon>Chelicerata</taxon>
        <taxon>Arachnida</taxon>
        <taxon>Araneae</taxon>
        <taxon>Araneomorphae</taxon>
        <taxon>Entelegynae</taxon>
        <taxon>Araneoidea</taxon>
        <taxon>Araneidae</taxon>
        <taxon>Araneus</taxon>
    </lineage>
</organism>
<dbReference type="FunFam" id="2.30.30.100:FF:000058">
    <property type="entry name" value="Small nuclear ribonucleoprotein Sm D3"/>
    <property type="match status" value="1"/>
</dbReference>
<dbReference type="InterPro" id="IPR027141">
    <property type="entry name" value="LSm4/Sm_D1/D3"/>
</dbReference>
<accession>A0A4Y2PJ83</accession>
<dbReference type="Pfam" id="PF01423">
    <property type="entry name" value="LSM"/>
    <property type="match status" value="1"/>
</dbReference>
<dbReference type="Gene3D" id="2.30.30.100">
    <property type="match status" value="1"/>
</dbReference>
<keyword evidence="2" id="KW-0507">mRNA processing</keyword>